<reference evidence="1 2" key="1">
    <citation type="submission" date="2009-06" db="EMBL/GenBank/DDBJ databases">
        <title>The Genome Sequence of Loxodonta africana (African elephant).</title>
        <authorList>
            <person name="Di Palma F."/>
            <person name="Heiman D."/>
            <person name="Young S."/>
            <person name="Johnson J."/>
            <person name="Lander E.S."/>
            <person name="Lindblad-Toh K."/>
        </authorList>
    </citation>
    <scope>NUCLEOTIDE SEQUENCE [LARGE SCALE GENOMIC DNA]</scope>
    <source>
        <strain evidence="1 2">Isolate ISIS603380</strain>
    </source>
</reference>
<dbReference type="Ensembl" id="ENSLAFT00000031573.1">
    <property type="protein sequence ID" value="ENSLAFP00000025327.1"/>
    <property type="gene ID" value="ENSLAFG00000007824.4"/>
</dbReference>
<dbReference type="GeneTree" id="ENSGT00390000003024"/>
<name>G3UBW9_LOXAF</name>
<dbReference type="InterPro" id="IPR026720">
    <property type="entry name" value="CFAP91"/>
</dbReference>
<evidence type="ECO:0000313" key="1">
    <source>
        <dbReference type="Ensembl" id="ENSLAFP00000025327.1"/>
    </source>
</evidence>
<evidence type="ECO:0000313" key="2">
    <source>
        <dbReference type="Proteomes" id="UP000007646"/>
    </source>
</evidence>
<proteinExistence type="predicted"/>
<dbReference type="HOGENOM" id="CLU_2090280_0_0_1"/>
<keyword evidence="2" id="KW-1185">Reference proteome</keyword>
<reference evidence="1" key="3">
    <citation type="submission" date="2025-09" db="UniProtKB">
        <authorList>
            <consortium name="Ensembl"/>
        </authorList>
    </citation>
    <scope>IDENTIFICATION</scope>
    <source>
        <strain evidence="1">Isolate ISIS603380</strain>
    </source>
</reference>
<protein>
    <submittedName>
        <fullName evidence="1">Uncharacterized protein</fullName>
    </submittedName>
</protein>
<sequence length="117" mass="14048">DPLFIVSSEKDHAQANLQATLVRNKLRKVPRFRTMFSNLIHYPRYSLNWDKSDPVPPFISREWKGYEEQRKEALRQLAASDPSFQMPKEVYEDPEVTGKNRYKYFERPFFPFFILCI</sequence>
<dbReference type="PANTHER" id="PTHR22455">
    <property type="entry name" value="CILIA- AND FLAGELLA-ASSOCIATED PROTEIN 91"/>
    <property type="match status" value="1"/>
</dbReference>
<accession>G3UBW9</accession>
<dbReference type="AlphaFoldDB" id="G3UBW9"/>
<reference evidence="1" key="2">
    <citation type="submission" date="2025-08" db="UniProtKB">
        <authorList>
            <consortium name="Ensembl"/>
        </authorList>
    </citation>
    <scope>IDENTIFICATION</scope>
    <source>
        <strain evidence="1">Isolate ISIS603380</strain>
    </source>
</reference>
<dbReference type="PANTHER" id="PTHR22455:SF10">
    <property type="entry name" value="CILIA- AND FLAGELLA-ASSOCIATED PROTEIN 91"/>
    <property type="match status" value="1"/>
</dbReference>
<organism evidence="1 2">
    <name type="scientific">Loxodonta africana</name>
    <name type="common">African elephant</name>
    <dbReference type="NCBI Taxonomy" id="9785"/>
    <lineage>
        <taxon>Eukaryota</taxon>
        <taxon>Metazoa</taxon>
        <taxon>Chordata</taxon>
        <taxon>Craniata</taxon>
        <taxon>Vertebrata</taxon>
        <taxon>Euteleostomi</taxon>
        <taxon>Mammalia</taxon>
        <taxon>Eutheria</taxon>
        <taxon>Afrotheria</taxon>
        <taxon>Proboscidea</taxon>
        <taxon>Elephantidae</taxon>
        <taxon>Loxodonta</taxon>
    </lineage>
</organism>
<dbReference type="Proteomes" id="UP000007646">
    <property type="component" value="Unassembled WGS sequence"/>
</dbReference>